<dbReference type="GO" id="GO:0001522">
    <property type="term" value="P:pseudouridine synthesis"/>
    <property type="evidence" value="ECO:0007669"/>
    <property type="project" value="InterPro"/>
</dbReference>
<reference evidence="7" key="1">
    <citation type="submission" date="2014-09" db="EMBL/GenBank/DDBJ databases">
        <authorList>
            <person name="Probst J Alexander"/>
        </authorList>
    </citation>
    <scope>NUCLEOTIDE SEQUENCE</scope>
</reference>
<organism evidence="7">
    <name type="scientific">groundwater metagenome</name>
    <dbReference type="NCBI Taxonomy" id="717931"/>
    <lineage>
        <taxon>unclassified sequences</taxon>
        <taxon>metagenomes</taxon>
        <taxon>ecological metagenomes</taxon>
    </lineage>
</organism>
<dbReference type="Gene3D" id="2.20.28.40">
    <property type="entry name" value="H/ACA ribonucleoprotein complex, subunit Nop10"/>
    <property type="match status" value="1"/>
</dbReference>
<dbReference type="HAMAP" id="MF_00803">
    <property type="entry name" value="Nop10"/>
    <property type="match status" value="1"/>
</dbReference>
<evidence type="ECO:0000256" key="2">
    <source>
        <dbReference type="ARBA" id="ARBA00009462"/>
    </source>
</evidence>
<evidence type="ECO:0000313" key="7">
    <source>
        <dbReference type="EMBL" id="CEG11784.1"/>
    </source>
</evidence>
<dbReference type="GO" id="GO:0030515">
    <property type="term" value="F:snoRNA binding"/>
    <property type="evidence" value="ECO:0007669"/>
    <property type="project" value="InterPro"/>
</dbReference>
<keyword evidence="5" id="KW-0698">rRNA processing</keyword>
<dbReference type="EMBL" id="CCXY01000077">
    <property type="protein sequence ID" value="CEG11784.1"/>
    <property type="molecule type" value="Genomic_DNA"/>
</dbReference>
<dbReference type="NCBIfam" id="NF009623">
    <property type="entry name" value="PRK13130.1"/>
    <property type="match status" value="1"/>
</dbReference>
<keyword evidence="4" id="KW-0690">Ribosome biogenesis</keyword>
<comment type="function">
    <text evidence="1">Involved in ribosome biogenesis; more specifically in 18S rRNA pseudouridylation and in cleavage of pre-rRNA.</text>
</comment>
<proteinExistence type="inferred from homology"/>
<keyword evidence="6" id="KW-0687">Ribonucleoprotein</keyword>
<name>A0A098E8D6_9ZZZZ</name>
<gene>
    <name evidence="7" type="ORF">MSIBF_A1680015</name>
</gene>
<evidence type="ECO:0000256" key="6">
    <source>
        <dbReference type="ARBA" id="ARBA00023274"/>
    </source>
</evidence>
<dbReference type="InterPro" id="IPR023532">
    <property type="entry name" value="Nop10_arc-typ"/>
</dbReference>
<dbReference type="AlphaFoldDB" id="A0A098E8D6"/>
<comment type="similarity">
    <text evidence="2">Belongs to the NOP10 family.</text>
</comment>
<dbReference type="Pfam" id="PF04135">
    <property type="entry name" value="Nop10p"/>
    <property type="match status" value="1"/>
</dbReference>
<dbReference type="GO" id="GO:0006364">
    <property type="term" value="P:rRNA processing"/>
    <property type="evidence" value="ECO:0007669"/>
    <property type="project" value="UniProtKB-KW"/>
</dbReference>
<protein>
    <recommendedName>
        <fullName evidence="3">Ribosome biogenesis protein Nop10</fullName>
    </recommendedName>
</protein>
<evidence type="ECO:0000256" key="4">
    <source>
        <dbReference type="ARBA" id="ARBA00022517"/>
    </source>
</evidence>
<evidence type="ECO:0000256" key="3">
    <source>
        <dbReference type="ARBA" id="ARBA00018821"/>
    </source>
</evidence>
<dbReference type="InterPro" id="IPR036756">
    <property type="entry name" value="H/ACA_rnp_Nop10_sf"/>
</dbReference>
<evidence type="ECO:0000256" key="5">
    <source>
        <dbReference type="ARBA" id="ARBA00022552"/>
    </source>
</evidence>
<dbReference type="InterPro" id="IPR007264">
    <property type="entry name" value="H/ACA_rnp_Nop10"/>
</dbReference>
<dbReference type="SUPFAM" id="SSF144210">
    <property type="entry name" value="Nop10-like SnoRNP"/>
    <property type="match status" value="1"/>
</dbReference>
<dbReference type="GO" id="GO:1990904">
    <property type="term" value="C:ribonucleoprotein complex"/>
    <property type="evidence" value="ECO:0007669"/>
    <property type="project" value="UniProtKB-KW"/>
</dbReference>
<accession>A0A098E8D6</accession>
<sequence>MKIFKCPSCGKYTMREICNICNVPTAEAKPPKFSPEDKYGKYRRMAKFNEGADNNVKNNSHNNE</sequence>
<evidence type="ECO:0000256" key="1">
    <source>
        <dbReference type="ARBA" id="ARBA00002325"/>
    </source>
</evidence>